<sequence>MNLTSTDFASRKHLKQILFVGKLFLLISCANQPTEKRYYSPHALQEEEATKLLDLDHSTMNFKAITDWLSKNQTTGITTIVSFKDSALVKKIMPSVRDYGLYPSKNILSITSDSILVDKGYPISELKWILKRHYTNNGKAYQYADSPERAAIEITLDTNKTAKELKHSLILLTRVFDEVNSEEKESLLLKVIFDYNRQLPPPPPPIPIEIVPIVE</sequence>
<reference evidence="1 2" key="1">
    <citation type="journal article" date="2010" name="Stand. Genomic Sci.">
        <title>Complete genome sequence of Cellulophaga algicola type strain (IC166).</title>
        <authorList>
            <person name="Abt B."/>
            <person name="Lu M."/>
            <person name="Misra M."/>
            <person name="Han C."/>
            <person name="Nolan M."/>
            <person name="Lucas S."/>
            <person name="Hammon N."/>
            <person name="Deshpande S."/>
            <person name="Cheng J.F."/>
            <person name="Tapia R."/>
            <person name="Goodwin L."/>
            <person name="Pitluck S."/>
            <person name="Liolios K."/>
            <person name="Pagani I."/>
            <person name="Ivanova N."/>
            <person name="Mavromatis K."/>
            <person name="Ovchinikova G."/>
            <person name="Pati A."/>
            <person name="Chen A."/>
            <person name="Palaniappan K."/>
            <person name="Land M."/>
            <person name="Hauser L."/>
            <person name="Chang Y.J."/>
            <person name="Jeffries C.D."/>
            <person name="Detter J.C."/>
            <person name="Brambilla E."/>
            <person name="Rohde M."/>
            <person name="Tindall B.J."/>
            <person name="Goker M."/>
            <person name="Woyke T."/>
            <person name="Bristow J."/>
            <person name="Eisen J.A."/>
            <person name="Markowitz V."/>
            <person name="Hugenholtz P."/>
            <person name="Kyrpides N.C."/>
            <person name="Klenk H.P."/>
            <person name="Lapidus A."/>
        </authorList>
    </citation>
    <scope>NUCLEOTIDE SEQUENCE [LARGE SCALE GENOMIC DNA]</scope>
    <source>
        <strain evidence="2">DSM 14237 / IC166 / ACAM 630</strain>
    </source>
</reference>
<dbReference type="HOGENOM" id="CLU_1439446_0_0_10"/>
<dbReference type="OrthoDB" id="1202716at2"/>
<keyword evidence="2" id="KW-1185">Reference proteome</keyword>
<dbReference type="AlphaFoldDB" id="E6X9L8"/>
<evidence type="ECO:0000313" key="2">
    <source>
        <dbReference type="Proteomes" id="UP000008634"/>
    </source>
</evidence>
<dbReference type="eggNOG" id="ENOG503034V">
    <property type="taxonomic scope" value="Bacteria"/>
</dbReference>
<organism evidence="1 2">
    <name type="scientific">Cellulophaga algicola (strain DSM 14237 / IC166 / ACAM 630)</name>
    <dbReference type="NCBI Taxonomy" id="688270"/>
    <lineage>
        <taxon>Bacteria</taxon>
        <taxon>Pseudomonadati</taxon>
        <taxon>Bacteroidota</taxon>
        <taxon>Flavobacteriia</taxon>
        <taxon>Flavobacteriales</taxon>
        <taxon>Flavobacteriaceae</taxon>
        <taxon>Cellulophaga</taxon>
    </lineage>
</organism>
<dbReference type="EMBL" id="CP002453">
    <property type="protein sequence ID" value="ADV48768.1"/>
    <property type="molecule type" value="Genomic_DNA"/>
</dbReference>
<dbReference type="Proteomes" id="UP000008634">
    <property type="component" value="Chromosome"/>
</dbReference>
<protein>
    <submittedName>
        <fullName evidence="1">Uncharacterized protein</fullName>
    </submittedName>
</protein>
<name>E6X9L8_CELAD</name>
<dbReference type="STRING" id="688270.Celal_1456"/>
<dbReference type="KEGG" id="cao:Celal_1456"/>
<gene>
    <name evidence="1" type="ordered locus">Celal_1456</name>
</gene>
<evidence type="ECO:0000313" key="1">
    <source>
        <dbReference type="EMBL" id="ADV48768.1"/>
    </source>
</evidence>
<dbReference type="RefSeq" id="WP_013550249.1">
    <property type="nucleotide sequence ID" value="NC_014934.1"/>
</dbReference>
<proteinExistence type="predicted"/>
<accession>E6X9L8</accession>